<dbReference type="InterPro" id="IPR022941">
    <property type="entry name" value="SRP54"/>
</dbReference>
<dbReference type="InterPro" id="IPR027417">
    <property type="entry name" value="P-loop_NTPase"/>
</dbReference>
<dbReference type="InterPro" id="IPR004125">
    <property type="entry name" value="Signal_recog_particle_SRP54_M"/>
</dbReference>
<dbReference type="RefSeq" id="WP_069292283.1">
    <property type="nucleotide sequence ID" value="NZ_CP140110.1"/>
</dbReference>
<comment type="subcellular location">
    <subcellularLocation>
        <location evidence="9">Cytoplasm</location>
    </subcellularLocation>
    <text evidence="9">The SRP-RNC complex is targeted to the cytoplasmic membrane.</text>
</comment>
<dbReference type="GO" id="GO:0048500">
    <property type="term" value="C:signal recognition particle"/>
    <property type="evidence" value="ECO:0007669"/>
    <property type="project" value="UniProtKB-UniRule"/>
</dbReference>
<comment type="domain">
    <text evidence="9">Composed of three domains: the N-terminal N domain, which is responsible for interactions with the ribosome, the central G domain, which binds GTP, and the C-terminal M domain, which binds the RNA and the signal sequence of the RNC.</text>
</comment>
<keyword evidence="2 9" id="KW-0547">Nucleotide-binding</keyword>
<evidence type="ECO:0000256" key="1">
    <source>
        <dbReference type="ARBA" id="ARBA00005450"/>
    </source>
</evidence>
<dbReference type="InterPro" id="IPR036891">
    <property type="entry name" value="Signal_recog_part_SRP54_M_sf"/>
</dbReference>
<comment type="subunit">
    <text evidence="9">Part of the signal recognition particle protein translocation system, which is composed of SRP and FtsY.</text>
</comment>
<accession>A0A1E3G5F3</accession>
<keyword evidence="9" id="KW-0963">Cytoplasm</keyword>
<organism evidence="11 12">
    <name type="scientific">Fervidobacterium thailandense</name>
    <dbReference type="NCBI Taxonomy" id="1008305"/>
    <lineage>
        <taxon>Bacteria</taxon>
        <taxon>Thermotogati</taxon>
        <taxon>Thermotogota</taxon>
        <taxon>Thermotogae</taxon>
        <taxon>Thermotogales</taxon>
        <taxon>Fervidobacteriaceae</taxon>
        <taxon>Fervidobacterium</taxon>
    </lineage>
</organism>
<dbReference type="GO" id="GO:0006614">
    <property type="term" value="P:SRP-dependent cotranslational protein targeting to membrane"/>
    <property type="evidence" value="ECO:0007669"/>
    <property type="project" value="InterPro"/>
</dbReference>
<feature type="binding site" evidence="9">
    <location>
        <begin position="244"/>
        <end position="247"/>
    </location>
    <ligand>
        <name>GTP</name>
        <dbReference type="ChEBI" id="CHEBI:37565"/>
    </ligand>
</feature>
<evidence type="ECO:0000259" key="10">
    <source>
        <dbReference type="PROSITE" id="PS00300"/>
    </source>
</evidence>
<dbReference type="PROSITE" id="PS00300">
    <property type="entry name" value="SRP54"/>
    <property type="match status" value="1"/>
</dbReference>
<dbReference type="InterPro" id="IPR004780">
    <property type="entry name" value="SRP"/>
</dbReference>
<dbReference type="Gene3D" id="3.40.50.300">
    <property type="entry name" value="P-loop containing nucleotide triphosphate hydrolases"/>
    <property type="match status" value="1"/>
</dbReference>
<dbReference type="PANTHER" id="PTHR11564">
    <property type="entry name" value="SIGNAL RECOGNITION PARTICLE 54K PROTEIN SRP54"/>
    <property type="match status" value="1"/>
</dbReference>
<dbReference type="PANTHER" id="PTHR11564:SF5">
    <property type="entry name" value="SIGNAL RECOGNITION PARTICLE SUBUNIT SRP54"/>
    <property type="match status" value="1"/>
</dbReference>
<evidence type="ECO:0000256" key="6">
    <source>
        <dbReference type="ARBA" id="ARBA00023135"/>
    </source>
</evidence>
<reference evidence="12" key="1">
    <citation type="submission" date="2016-04" db="EMBL/GenBank/DDBJ databases">
        <title>The genome sequence project of a novel Fervidobacterium isolate from a hot spring in Thailand.</title>
        <authorList>
            <person name="Gonzalez J.M."/>
            <person name="Cuecas A."/>
            <person name="Kanoksilapatham W."/>
        </authorList>
    </citation>
    <scope>NUCLEOTIDE SEQUENCE [LARGE SCALE GENOMIC DNA]</scope>
    <source>
        <strain evidence="12">FC2004</strain>
    </source>
</reference>
<evidence type="ECO:0000256" key="5">
    <source>
        <dbReference type="ARBA" id="ARBA00023134"/>
    </source>
</evidence>
<evidence type="ECO:0000313" key="12">
    <source>
        <dbReference type="Proteomes" id="UP000094570"/>
    </source>
</evidence>
<name>A0A1E3G5F3_9BACT</name>
<dbReference type="NCBIfam" id="TIGR00959">
    <property type="entry name" value="ffh"/>
    <property type="match status" value="1"/>
</dbReference>
<dbReference type="HAMAP" id="MF_00306">
    <property type="entry name" value="SRP54"/>
    <property type="match status" value="1"/>
</dbReference>
<dbReference type="CDD" id="cd18539">
    <property type="entry name" value="SRP_G"/>
    <property type="match status" value="1"/>
</dbReference>
<dbReference type="FunFam" id="3.40.50.300:FF:000022">
    <property type="entry name" value="Signal recognition particle 54 kDa subunit"/>
    <property type="match status" value="1"/>
</dbReference>
<dbReference type="Gene3D" id="1.10.260.30">
    <property type="entry name" value="Signal recognition particle, SRP54 subunit, M-domain"/>
    <property type="match status" value="1"/>
</dbReference>
<feature type="domain" description="SRP54-type proteins GTP-binding" evidence="10">
    <location>
        <begin position="265"/>
        <end position="278"/>
    </location>
</feature>
<dbReference type="GO" id="GO:0005525">
    <property type="term" value="F:GTP binding"/>
    <property type="evidence" value="ECO:0007669"/>
    <property type="project" value="UniProtKB-UniRule"/>
</dbReference>
<feature type="binding site" evidence="9">
    <location>
        <begin position="105"/>
        <end position="112"/>
    </location>
    <ligand>
        <name>GTP</name>
        <dbReference type="ChEBI" id="CHEBI:37565"/>
    </ligand>
</feature>
<keyword evidence="3 9" id="KW-0378">Hydrolase</keyword>
<gene>
    <name evidence="9" type="primary">ffh</name>
    <name evidence="11" type="ORF">A4H02_01010</name>
</gene>
<keyword evidence="4 9" id="KW-0694">RNA-binding</keyword>
<proteinExistence type="inferred from homology"/>
<dbReference type="SMART" id="SM00962">
    <property type="entry name" value="SRP54"/>
    <property type="match status" value="1"/>
</dbReference>
<dbReference type="SUPFAM" id="SSF52540">
    <property type="entry name" value="P-loop containing nucleoside triphosphate hydrolases"/>
    <property type="match status" value="1"/>
</dbReference>
<dbReference type="InterPro" id="IPR003593">
    <property type="entry name" value="AAA+_ATPase"/>
</dbReference>
<comment type="similarity">
    <text evidence="1 9">Belongs to the GTP-binding SRP family. SRP54 subfamily.</text>
</comment>
<dbReference type="GO" id="GO:0003924">
    <property type="term" value="F:GTPase activity"/>
    <property type="evidence" value="ECO:0007669"/>
    <property type="project" value="UniProtKB-UniRule"/>
</dbReference>
<dbReference type="InterPro" id="IPR042101">
    <property type="entry name" value="SRP54_N_sf"/>
</dbReference>
<keyword evidence="5 9" id="KW-0342">GTP-binding</keyword>
<evidence type="ECO:0000256" key="2">
    <source>
        <dbReference type="ARBA" id="ARBA00022741"/>
    </source>
</evidence>
<dbReference type="Pfam" id="PF00448">
    <property type="entry name" value="SRP54"/>
    <property type="match status" value="1"/>
</dbReference>
<dbReference type="SUPFAM" id="SSF47446">
    <property type="entry name" value="Signal peptide-binding domain"/>
    <property type="match status" value="1"/>
</dbReference>
<evidence type="ECO:0000256" key="3">
    <source>
        <dbReference type="ARBA" id="ARBA00022801"/>
    </source>
</evidence>
<dbReference type="Pfam" id="PF02978">
    <property type="entry name" value="SRP_SPB"/>
    <property type="match status" value="1"/>
</dbReference>
<sequence length="434" mass="48969">MFEGLREKLSNAFRMLSGKGKITEKNIEEAVQIVKTSLLAADVSYKVVREFVENVKKRALGEEVLKSLTPDQMFIKIVRDELIKLLGEREPLKLIHNPSYVMMVGLQGTGKTTSAAKIANYLKKQGKRPILVAADTYRPAAIDQLEVLGKKIGVPVITGDRKNAIRIVQEAMKQVKDSGYDVVILDTAGRLHIDEEMMQELEEIKRMVQPDEILLTVDAMAGQDAVNSAKTFNERLEVTGFVITKLDGDSRGGVILTIRYITGKPVKFVGVGEKVDDFDEFYPDRIANRILGLGDVLSLIERVERELDQEKLEKMGQKFVRAEFTLEDFREQIKEIKKLGIDKILEALPGAPQVDLDTSEKELRKIEAIINSMTPQERNNPEIINASRKRRIAAGSGTTVQDVNKLLKSYEEMKKLMKMFKKGRLPFSLKGFRF</sequence>
<evidence type="ECO:0000256" key="9">
    <source>
        <dbReference type="HAMAP-Rule" id="MF_00306"/>
    </source>
</evidence>
<dbReference type="SMART" id="SM00382">
    <property type="entry name" value="AAA"/>
    <property type="match status" value="1"/>
</dbReference>
<comment type="catalytic activity">
    <reaction evidence="8 9">
        <text>GTP + H2O = GDP + phosphate + H(+)</text>
        <dbReference type="Rhea" id="RHEA:19669"/>
        <dbReference type="ChEBI" id="CHEBI:15377"/>
        <dbReference type="ChEBI" id="CHEBI:15378"/>
        <dbReference type="ChEBI" id="CHEBI:37565"/>
        <dbReference type="ChEBI" id="CHEBI:43474"/>
        <dbReference type="ChEBI" id="CHEBI:58189"/>
        <dbReference type="EC" id="3.6.5.4"/>
    </reaction>
</comment>
<dbReference type="EC" id="3.6.5.4" evidence="9"/>
<dbReference type="InterPro" id="IPR013822">
    <property type="entry name" value="Signal_recog_particl_SRP54_hlx"/>
</dbReference>
<keyword evidence="6 9" id="KW-0733">Signal recognition particle</keyword>
<protein>
    <recommendedName>
        <fullName evidence="9">Signal recognition particle protein</fullName>
        <ecNumber evidence="9">3.6.5.4</ecNumber>
    </recommendedName>
    <alternativeName>
        <fullName evidence="9">Fifty-four homolog</fullName>
    </alternativeName>
</protein>
<keyword evidence="12" id="KW-1185">Reference proteome</keyword>
<evidence type="ECO:0000313" key="11">
    <source>
        <dbReference type="EMBL" id="ODN31372.1"/>
    </source>
</evidence>
<dbReference type="SMART" id="SM00963">
    <property type="entry name" value="SRP54_N"/>
    <property type="match status" value="1"/>
</dbReference>
<evidence type="ECO:0000256" key="7">
    <source>
        <dbReference type="ARBA" id="ARBA00023274"/>
    </source>
</evidence>
<evidence type="ECO:0000256" key="8">
    <source>
        <dbReference type="ARBA" id="ARBA00048027"/>
    </source>
</evidence>
<keyword evidence="7 9" id="KW-0687">Ribonucleoprotein</keyword>
<comment type="caution">
    <text evidence="11">The sequence shown here is derived from an EMBL/GenBank/DDBJ whole genome shotgun (WGS) entry which is preliminary data.</text>
</comment>
<dbReference type="InterPro" id="IPR000897">
    <property type="entry name" value="SRP54_GTPase_dom"/>
</dbReference>
<dbReference type="GO" id="GO:0008312">
    <property type="term" value="F:7S RNA binding"/>
    <property type="evidence" value="ECO:0007669"/>
    <property type="project" value="InterPro"/>
</dbReference>
<dbReference type="AlphaFoldDB" id="A0A1E3G5F3"/>
<comment type="function">
    <text evidence="9">Involved in targeting and insertion of nascent membrane proteins into the cytoplasmic membrane. Binds to the hydrophobic signal sequence of the ribosome-nascent chain (RNC) as it emerges from the ribosomes. The SRP-RNC complex is then targeted to the cytoplasmic membrane where it interacts with the SRP receptor FtsY.</text>
</comment>
<dbReference type="Proteomes" id="UP000094570">
    <property type="component" value="Unassembled WGS sequence"/>
</dbReference>
<dbReference type="Pfam" id="PF02881">
    <property type="entry name" value="SRP54_N"/>
    <property type="match status" value="1"/>
</dbReference>
<dbReference type="STRING" id="1008305.A4H02_01010"/>
<dbReference type="Gene3D" id="1.20.120.140">
    <property type="entry name" value="Signal recognition particle SRP54, nucleotide-binding domain"/>
    <property type="match status" value="1"/>
</dbReference>
<feature type="binding site" evidence="9">
    <location>
        <begin position="186"/>
        <end position="190"/>
    </location>
    <ligand>
        <name>GTP</name>
        <dbReference type="ChEBI" id="CHEBI:37565"/>
    </ligand>
</feature>
<evidence type="ECO:0000256" key="4">
    <source>
        <dbReference type="ARBA" id="ARBA00022884"/>
    </source>
</evidence>
<dbReference type="EMBL" id="LWAF01000001">
    <property type="protein sequence ID" value="ODN31372.1"/>
    <property type="molecule type" value="Genomic_DNA"/>
</dbReference>
<dbReference type="OrthoDB" id="9804720at2"/>